<evidence type="ECO:0000256" key="5">
    <source>
        <dbReference type="ARBA" id="ARBA00023163"/>
    </source>
</evidence>
<dbReference type="PROSITE" id="PS51032">
    <property type="entry name" value="AP2_ERF"/>
    <property type="match status" value="1"/>
</dbReference>
<dbReference type="FunFam" id="3.30.730.10:FF:000001">
    <property type="entry name" value="Ethylene-responsive transcription factor 2"/>
    <property type="match status" value="1"/>
</dbReference>
<evidence type="ECO:0000259" key="9">
    <source>
        <dbReference type="PROSITE" id="PS51032"/>
    </source>
</evidence>
<keyword evidence="4" id="KW-0010">Activator</keyword>
<evidence type="ECO:0000256" key="1">
    <source>
        <dbReference type="ARBA" id="ARBA00004123"/>
    </source>
</evidence>
<dbReference type="PANTHER" id="PTHR31985">
    <property type="entry name" value="ETHYLENE-RESPONSIVE TRANSCRIPTION FACTOR ERF042-RELATED"/>
    <property type="match status" value="1"/>
</dbReference>
<dbReference type="GO" id="GO:0005634">
    <property type="term" value="C:nucleus"/>
    <property type="evidence" value="ECO:0007669"/>
    <property type="project" value="UniProtKB-SubCell"/>
</dbReference>
<feature type="region of interest" description="Disordered" evidence="8">
    <location>
        <begin position="84"/>
        <end position="127"/>
    </location>
</feature>
<keyword evidence="11" id="KW-1185">Reference proteome</keyword>
<dbReference type="Gene3D" id="3.30.730.10">
    <property type="entry name" value="AP2/ERF domain"/>
    <property type="match status" value="1"/>
</dbReference>
<gene>
    <name evidence="10" type="ORF">SAY87_026052</name>
</gene>
<dbReference type="InterPro" id="IPR036955">
    <property type="entry name" value="AP2/ERF_dom_sf"/>
</dbReference>
<evidence type="ECO:0000313" key="10">
    <source>
        <dbReference type="EMBL" id="KAK4747015.1"/>
    </source>
</evidence>
<comment type="caution">
    <text evidence="10">The sequence shown here is derived from an EMBL/GenBank/DDBJ whole genome shotgun (WGS) entry which is preliminary data.</text>
</comment>
<dbReference type="InterPro" id="IPR051032">
    <property type="entry name" value="AP2/ERF_TF_ERF_subfamily"/>
</dbReference>
<evidence type="ECO:0000256" key="8">
    <source>
        <dbReference type="SAM" id="MobiDB-lite"/>
    </source>
</evidence>
<dbReference type="InterPro" id="IPR016177">
    <property type="entry name" value="DNA-bd_dom_sf"/>
</dbReference>
<accession>A0AAN7GTC4</accession>
<organism evidence="10 11">
    <name type="scientific">Trapa incisa</name>
    <dbReference type="NCBI Taxonomy" id="236973"/>
    <lineage>
        <taxon>Eukaryota</taxon>
        <taxon>Viridiplantae</taxon>
        <taxon>Streptophyta</taxon>
        <taxon>Embryophyta</taxon>
        <taxon>Tracheophyta</taxon>
        <taxon>Spermatophyta</taxon>
        <taxon>Magnoliopsida</taxon>
        <taxon>eudicotyledons</taxon>
        <taxon>Gunneridae</taxon>
        <taxon>Pentapetalae</taxon>
        <taxon>rosids</taxon>
        <taxon>malvids</taxon>
        <taxon>Myrtales</taxon>
        <taxon>Lythraceae</taxon>
        <taxon>Trapa</taxon>
    </lineage>
</organism>
<protein>
    <recommendedName>
        <fullName evidence="9">AP2/ERF domain-containing protein</fullName>
    </recommendedName>
</protein>
<proteinExistence type="inferred from homology"/>
<evidence type="ECO:0000256" key="6">
    <source>
        <dbReference type="ARBA" id="ARBA00023242"/>
    </source>
</evidence>
<name>A0AAN7GTC4_9MYRT</name>
<feature type="region of interest" description="Disordered" evidence="8">
    <location>
        <begin position="170"/>
        <end position="202"/>
    </location>
</feature>
<dbReference type="AlphaFoldDB" id="A0AAN7GTC4"/>
<keyword evidence="2" id="KW-0805">Transcription regulation</keyword>
<comment type="subcellular location">
    <subcellularLocation>
        <location evidence="1">Nucleus</location>
    </subcellularLocation>
</comment>
<feature type="domain" description="AP2/ERF" evidence="9">
    <location>
        <begin position="25"/>
        <end position="82"/>
    </location>
</feature>
<dbReference type="SMART" id="SM00380">
    <property type="entry name" value="AP2"/>
    <property type="match status" value="1"/>
</dbReference>
<dbReference type="InterPro" id="IPR001471">
    <property type="entry name" value="AP2/ERF_dom"/>
</dbReference>
<evidence type="ECO:0000256" key="7">
    <source>
        <dbReference type="ARBA" id="ARBA00024343"/>
    </source>
</evidence>
<evidence type="ECO:0000256" key="4">
    <source>
        <dbReference type="ARBA" id="ARBA00023159"/>
    </source>
</evidence>
<dbReference type="SUPFAM" id="SSF54171">
    <property type="entry name" value="DNA-binding domain"/>
    <property type="match status" value="1"/>
</dbReference>
<dbReference type="GO" id="GO:0003700">
    <property type="term" value="F:DNA-binding transcription factor activity"/>
    <property type="evidence" value="ECO:0007669"/>
    <property type="project" value="InterPro"/>
</dbReference>
<dbReference type="CDD" id="cd00018">
    <property type="entry name" value="AP2"/>
    <property type="match status" value="1"/>
</dbReference>
<feature type="region of interest" description="Disordered" evidence="8">
    <location>
        <begin position="1"/>
        <end position="32"/>
    </location>
</feature>
<evidence type="ECO:0000256" key="3">
    <source>
        <dbReference type="ARBA" id="ARBA00023125"/>
    </source>
</evidence>
<dbReference type="EMBL" id="JAXIOK010000020">
    <property type="protein sequence ID" value="KAK4747015.1"/>
    <property type="molecule type" value="Genomic_DNA"/>
</dbReference>
<feature type="compositionally biased region" description="Low complexity" evidence="8">
    <location>
        <begin position="100"/>
        <end position="109"/>
    </location>
</feature>
<dbReference type="PANTHER" id="PTHR31985:SF273">
    <property type="entry name" value="ETHYLENE-RESPONSIVE TRANSCRIPTION FACTOR ERF017"/>
    <property type="match status" value="1"/>
</dbReference>
<dbReference type="GO" id="GO:0003677">
    <property type="term" value="F:DNA binding"/>
    <property type="evidence" value="ECO:0007669"/>
    <property type="project" value="UniProtKB-KW"/>
</dbReference>
<keyword evidence="5" id="KW-0804">Transcription</keyword>
<comment type="similarity">
    <text evidence="7">Belongs to the AP2/ERF transcription factor family. ERF subfamily.</text>
</comment>
<keyword evidence="6" id="KW-0539">Nucleus</keyword>
<evidence type="ECO:0000313" key="11">
    <source>
        <dbReference type="Proteomes" id="UP001345219"/>
    </source>
</evidence>
<reference evidence="10 11" key="1">
    <citation type="journal article" date="2023" name="Hortic Res">
        <title>Pangenome of water caltrop reveals structural variations and asymmetric subgenome divergence after allopolyploidization.</title>
        <authorList>
            <person name="Zhang X."/>
            <person name="Chen Y."/>
            <person name="Wang L."/>
            <person name="Yuan Y."/>
            <person name="Fang M."/>
            <person name="Shi L."/>
            <person name="Lu R."/>
            <person name="Comes H.P."/>
            <person name="Ma Y."/>
            <person name="Chen Y."/>
            <person name="Huang G."/>
            <person name="Zhou Y."/>
            <person name="Zheng Z."/>
            <person name="Qiu Y."/>
        </authorList>
    </citation>
    <scope>NUCLEOTIDE SEQUENCE [LARGE SCALE GENOMIC DNA]</scope>
    <source>
        <tissue evidence="10">Roots</tissue>
    </source>
</reference>
<dbReference type="PRINTS" id="PR00367">
    <property type="entry name" value="ETHRSPELEMNT"/>
</dbReference>
<dbReference type="Proteomes" id="UP001345219">
    <property type="component" value="Chromosome 20"/>
</dbReference>
<evidence type="ECO:0000256" key="2">
    <source>
        <dbReference type="ARBA" id="ARBA00023015"/>
    </source>
</evidence>
<dbReference type="Pfam" id="PF00847">
    <property type="entry name" value="AP2"/>
    <property type="match status" value="1"/>
</dbReference>
<keyword evidence="3" id="KW-0238">DNA-binding</keyword>
<sequence length="216" mass="23954">MNPARVSSEARRPPDSSPSSPSPSGYKGVRKRKWGKWVSEIRLPNSRERIWLGSYDSAEKAARAFDAALFCLRGRSAKFNFPHSPPRISGAQSLSHQEIQAAAAQYASQHHPGPEEDGGEAASSANEATALQCTGEQSMDWSILETLEENERMISDFGFMYSDMDYIRSGDSQLHPPPAMDRTNMKDGDDEDDDVHDHGNNGGDYVMHGTSFLWNF</sequence>